<organism evidence="2 3">
    <name type="scientific">Leptotrombidium deliense</name>
    <dbReference type="NCBI Taxonomy" id="299467"/>
    <lineage>
        <taxon>Eukaryota</taxon>
        <taxon>Metazoa</taxon>
        <taxon>Ecdysozoa</taxon>
        <taxon>Arthropoda</taxon>
        <taxon>Chelicerata</taxon>
        <taxon>Arachnida</taxon>
        <taxon>Acari</taxon>
        <taxon>Acariformes</taxon>
        <taxon>Trombidiformes</taxon>
        <taxon>Prostigmata</taxon>
        <taxon>Anystina</taxon>
        <taxon>Parasitengona</taxon>
        <taxon>Trombiculoidea</taxon>
        <taxon>Trombiculidae</taxon>
        <taxon>Leptotrombidium</taxon>
    </lineage>
</organism>
<feature type="domain" description="G-protein coupled receptors family 2 profile 1" evidence="1">
    <location>
        <begin position="41"/>
        <end position="128"/>
    </location>
</feature>
<dbReference type="Gene3D" id="4.10.1240.10">
    <property type="entry name" value="GPCR, family 2, extracellular hormone receptor domain"/>
    <property type="match status" value="1"/>
</dbReference>
<reference evidence="2 3" key="1">
    <citation type="journal article" date="2018" name="Gigascience">
        <title>Genomes of trombidid mites reveal novel predicted allergens and laterally-transferred genes associated with secondary metabolism.</title>
        <authorList>
            <person name="Dong X."/>
            <person name="Chaisiri K."/>
            <person name="Xia D."/>
            <person name="Armstrong S.D."/>
            <person name="Fang Y."/>
            <person name="Donnelly M.J."/>
            <person name="Kadowaki T."/>
            <person name="McGarry J.W."/>
            <person name="Darby A.C."/>
            <person name="Makepeace B.L."/>
        </authorList>
    </citation>
    <scope>NUCLEOTIDE SEQUENCE [LARGE SCALE GENOMIC DNA]</scope>
    <source>
        <strain evidence="2">UoL-UT</strain>
    </source>
</reference>
<dbReference type="OrthoDB" id="6495138at2759"/>
<dbReference type="STRING" id="299467.A0A443SIH5"/>
<feature type="non-terminal residue" evidence="2">
    <location>
        <position position="128"/>
    </location>
</feature>
<dbReference type="PROSITE" id="PS50227">
    <property type="entry name" value="G_PROTEIN_RECEP_F2_3"/>
    <property type="match status" value="1"/>
</dbReference>
<keyword evidence="3" id="KW-1185">Reference proteome</keyword>
<dbReference type="AlphaFoldDB" id="A0A443SIH5"/>
<keyword evidence="2" id="KW-0675">Receptor</keyword>
<dbReference type="GO" id="GO:0008528">
    <property type="term" value="F:G protein-coupled peptide receptor activity"/>
    <property type="evidence" value="ECO:0007669"/>
    <property type="project" value="TreeGrafter"/>
</dbReference>
<protein>
    <submittedName>
        <fullName evidence="2">Calcitonin receptor-like protein</fullName>
    </submittedName>
</protein>
<accession>A0A443SIH5</accession>
<dbReference type="Pfam" id="PF02793">
    <property type="entry name" value="HRM"/>
    <property type="match status" value="1"/>
</dbReference>
<comment type="caution">
    <text evidence="2">The sequence shown here is derived from an EMBL/GenBank/DDBJ whole genome shotgun (WGS) entry which is preliminary data.</text>
</comment>
<dbReference type="VEuPathDB" id="VectorBase:LDEU004714"/>
<evidence type="ECO:0000313" key="3">
    <source>
        <dbReference type="Proteomes" id="UP000288716"/>
    </source>
</evidence>
<name>A0A443SIH5_9ACAR</name>
<dbReference type="InterPro" id="IPR036445">
    <property type="entry name" value="GPCR_2_extracell_dom_sf"/>
</dbReference>
<dbReference type="SUPFAM" id="SSF111418">
    <property type="entry name" value="Hormone receptor domain"/>
    <property type="match status" value="1"/>
</dbReference>
<dbReference type="Proteomes" id="UP000288716">
    <property type="component" value="Unassembled WGS sequence"/>
</dbReference>
<dbReference type="EMBL" id="NCKV01002099">
    <property type="protein sequence ID" value="RWS27326.1"/>
    <property type="molecule type" value="Genomic_DNA"/>
</dbReference>
<gene>
    <name evidence="2" type="ORF">B4U80_13725</name>
</gene>
<dbReference type="GO" id="GO:0005886">
    <property type="term" value="C:plasma membrane"/>
    <property type="evidence" value="ECO:0007669"/>
    <property type="project" value="TreeGrafter"/>
</dbReference>
<dbReference type="InterPro" id="IPR050332">
    <property type="entry name" value="GPCR_2"/>
</dbReference>
<evidence type="ECO:0000259" key="1">
    <source>
        <dbReference type="PROSITE" id="PS50227"/>
    </source>
</evidence>
<dbReference type="GO" id="GO:0007188">
    <property type="term" value="P:adenylate cyclase-modulating G protein-coupled receptor signaling pathway"/>
    <property type="evidence" value="ECO:0007669"/>
    <property type="project" value="TreeGrafter"/>
</dbReference>
<dbReference type="InterPro" id="IPR001879">
    <property type="entry name" value="GPCR_2_extracellular_dom"/>
</dbReference>
<evidence type="ECO:0000313" key="2">
    <source>
        <dbReference type="EMBL" id="RWS27326.1"/>
    </source>
</evidence>
<dbReference type="PANTHER" id="PTHR45620">
    <property type="entry name" value="PDF RECEPTOR-LIKE PROTEIN-RELATED"/>
    <property type="match status" value="1"/>
</dbReference>
<sequence length="128" mass="14827">MYLNVRNRLANELGTRIALSTFKHEFHRKLFENCCEQAENCCVQHLKSQTIKGNNETQTLSCPAKWDGWSCWNRTSAGIVAKQLCVDFAYQTHERLPEHCLRGFSEKKCEANGTWFSLNGVEYTDYVQ</sequence>
<dbReference type="PANTHER" id="PTHR45620:SF42">
    <property type="entry name" value="G-PROTEIN COUPLED RECEPTOR SEB-2"/>
    <property type="match status" value="1"/>
</dbReference>
<proteinExistence type="predicted"/>